<dbReference type="Proteomes" id="UP001515100">
    <property type="component" value="Unassembled WGS sequence"/>
</dbReference>
<dbReference type="EMBL" id="SDPP02000004">
    <property type="protein sequence ID" value="KAA1374649.1"/>
    <property type="molecule type" value="Genomic_DNA"/>
</dbReference>
<dbReference type="InterPro" id="IPR011037">
    <property type="entry name" value="Pyrv_Knase-like_insert_dom_sf"/>
</dbReference>
<dbReference type="Pfam" id="PF03473">
    <property type="entry name" value="MOSC"/>
    <property type="match status" value="1"/>
</dbReference>
<evidence type="ECO:0000313" key="2">
    <source>
        <dbReference type="EMBL" id="KAA1374649.1"/>
    </source>
</evidence>
<dbReference type="RefSeq" id="WP_129185716.1">
    <property type="nucleotide sequence ID" value="NZ_JAGIOG010000001.1"/>
</dbReference>
<dbReference type="GO" id="GO:0003824">
    <property type="term" value="F:catalytic activity"/>
    <property type="evidence" value="ECO:0007669"/>
    <property type="project" value="InterPro"/>
</dbReference>
<accession>A0A641AIE2</accession>
<dbReference type="InterPro" id="IPR005302">
    <property type="entry name" value="MoCF_Sase_C"/>
</dbReference>
<dbReference type="GO" id="GO:0030151">
    <property type="term" value="F:molybdenum ion binding"/>
    <property type="evidence" value="ECO:0007669"/>
    <property type="project" value="InterPro"/>
</dbReference>
<dbReference type="PANTHER" id="PTHR14237">
    <property type="entry name" value="MOLYBDOPTERIN COFACTOR SULFURASE MOSC"/>
    <property type="match status" value="1"/>
</dbReference>
<dbReference type="AlphaFoldDB" id="A0A641AIE2"/>
<dbReference type="Pfam" id="PF03476">
    <property type="entry name" value="MOSC_N"/>
    <property type="match status" value="1"/>
</dbReference>
<dbReference type="InterPro" id="IPR005303">
    <property type="entry name" value="MOCOS_middle"/>
</dbReference>
<evidence type="ECO:0000313" key="3">
    <source>
        <dbReference type="Proteomes" id="UP001515100"/>
    </source>
</evidence>
<proteinExistence type="predicted"/>
<dbReference type="PANTHER" id="PTHR14237:SF19">
    <property type="entry name" value="MITOCHONDRIAL AMIDOXIME REDUCING COMPONENT 1"/>
    <property type="match status" value="1"/>
</dbReference>
<organism evidence="2 3">
    <name type="scientific">Aeromicrobium fastidiosum</name>
    <dbReference type="NCBI Taxonomy" id="52699"/>
    <lineage>
        <taxon>Bacteria</taxon>
        <taxon>Bacillati</taxon>
        <taxon>Actinomycetota</taxon>
        <taxon>Actinomycetes</taxon>
        <taxon>Propionibacteriales</taxon>
        <taxon>Nocardioidaceae</taxon>
        <taxon>Aeromicrobium</taxon>
    </lineage>
</organism>
<reference evidence="2" key="1">
    <citation type="submission" date="2019-09" db="EMBL/GenBank/DDBJ databases">
        <authorList>
            <person name="Li J."/>
        </authorList>
    </citation>
    <scope>NUCLEOTIDE SEQUENCE [LARGE SCALE GENOMIC DNA]</scope>
    <source>
        <strain evidence="2">NRBC 14897</strain>
    </source>
</reference>
<evidence type="ECO:0000259" key="1">
    <source>
        <dbReference type="PROSITE" id="PS51340"/>
    </source>
</evidence>
<name>A0A641AIE2_9ACTN</name>
<dbReference type="GO" id="GO:0030170">
    <property type="term" value="F:pyridoxal phosphate binding"/>
    <property type="evidence" value="ECO:0007669"/>
    <property type="project" value="InterPro"/>
</dbReference>
<dbReference type="SUPFAM" id="SSF50800">
    <property type="entry name" value="PK beta-barrel domain-like"/>
    <property type="match status" value="1"/>
</dbReference>
<feature type="domain" description="MOSC" evidence="1">
    <location>
        <begin position="124"/>
        <end position="269"/>
    </location>
</feature>
<dbReference type="OrthoDB" id="9793178at2"/>
<keyword evidence="3" id="KW-1185">Reference proteome</keyword>
<dbReference type="SUPFAM" id="SSF141673">
    <property type="entry name" value="MOSC N-terminal domain-like"/>
    <property type="match status" value="1"/>
</dbReference>
<protein>
    <submittedName>
        <fullName evidence="2">MOSC domain-containing protein</fullName>
    </submittedName>
</protein>
<sequence length="272" mass="29833">MTRVTALRVHPVKATAPVTVDEAIVELSGLRDDRRWAVIDVDGRRLNATTHDRLLTVTATPDASGALTLTRPGDDALTVPRPIGGRTIAVDVSRLASMVDAGDLAATWFSRVLDQPVRLAWQDDPSRRVISPDHGGTGDDPLSLADTGPILLTTRASLDQLNSWIAEEQAESAMSMQRFRPNVVVDGDLDAFVEDAWRTIRIGEVGYRFAEHCDRCVVTTIDPVTLVRGREPIRTLARHRRWDGKTWFGIRIVPMTTGTIAVGDEVLGTCHT</sequence>
<comment type="caution">
    <text evidence="2">The sequence shown here is derived from an EMBL/GenBank/DDBJ whole genome shotgun (WGS) entry which is preliminary data.</text>
</comment>
<dbReference type="PROSITE" id="PS51340">
    <property type="entry name" value="MOSC"/>
    <property type="match status" value="1"/>
</dbReference>
<gene>
    <name evidence="2" type="ORF">ESP62_014745</name>
</gene>